<keyword evidence="2" id="KW-1185">Reference proteome</keyword>
<evidence type="ECO:0000313" key="1">
    <source>
        <dbReference type="EMBL" id="GAA0723135.1"/>
    </source>
</evidence>
<comment type="caution">
    <text evidence="1">The sequence shown here is derived from an EMBL/GenBank/DDBJ whole genome shotgun (WGS) entry which is preliminary data.</text>
</comment>
<sequence length="194" mass="21339">MSAVGQKAPATAGNKRIDLDAVHARIQQEGADALLARGEAAALIAARVKDRHDSARSARNRIAMQLDRARKNGGDATTGGLACVSDGRFTTDEIARWAGREYPGLFDDLPTKPRAARGMLSDRLRLGSDSYCGDVLPGTIDACHALIRQLRDQRLQELRDLERASLERKRQLAANFKKVNTNRRSLWCARSVFT</sequence>
<gene>
    <name evidence="1" type="ORF">GCM10009105_34870</name>
</gene>
<reference evidence="2" key="1">
    <citation type="journal article" date="2019" name="Int. J. Syst. Evol. Microbiol.">
        <title>The Global Catalogue of Microorganisms (GCM) 10K type strain sequencing project: providing services to taxonomists for standard genome sequencing and annotation.</title>
        <authorList>
            <consortium name="The Broad Institute Genomics Platform"/>
            <consortium name="The Broad Institute Genome Sequencing Center for Infectious Disease"/>
            <person name="Wu L."/>
            <person name="Ma J."/>
        </authorList>
    </citation>
    <scope>NUCLEOTIDE SEQUENCE [LARGE SCALE GENOMIC DNA]</scope>
    <source>
        <strain evidence="2">JCM 15421</strain>
    </source>
</reference>
<name>A0ABP3U5V0_9GAMM</name>
<protein>
    <recommendedName>
        <fullName evidence="3">DUF3102 domain-containing protein</fullName>
    </recommendedName>
</protein>
<accession>A0ABP3U5V0</accession>
<proteinExistence type="predicted"/>
<evidence type="ECO:0000313" key="2">
    <source>
        <dbReference type="Proteomes" id="UP001501523"/>
    </source>
</evidence>
<dbReference type="Proteomes" id="UP001501523">
    <property type="component" value="Unassembled WGS sequence"/>
</dbReference>
<dbReference type="EMBL" id="BAAAEU010000025">
    <property type="protein sequence ID" value="GAA0723135.1"/>
    <property type="molecule type" value="Genomic_DNA"/>
</dbReference>
<organism evidence="1 2">
    <name type="scientific">Dokdonella soli</name>
    <dbReference type="NCBI Taxonomy" id="529810"/>
    <lineage>
        <taxon>Bacteria</taxon>
        <taxon>Pseudomonadati</taxon>
        <taxon>Pseudomonadota</taxon>
        <taxon>Gammaproteobacteria</taxon>
        <taxon>Lysobacterales</taxon>
        <taxon>Rhodanobacteraceae</taxon>
        <taxon>Dokdonella</taxon>
    </lineage>
</organism>
<dbReference type="RefSeq" id="WP_343793558.1">
    <property type="nucleotide sequence ID" value="NZ_BAAAEU010000025.1"/>
</dbReference>
<evidence type="ECO:0008006" key="3">
    <source>
        <dbReference type="Google" id="ProtNLM"/>
    </source>
</evidence>